<feature type="transmembrane region" description="Helical" evidence="5">
    <location>
        <begin position="243"/>
        <end position="259"/>
    </location>
</feature>
<reference evidence="7 8" key="1">
    <citation type="submission" date="2019-02" db="EMBL/GenBank/DDBJ databases">
        <title>Aquabacterium sp. strain KMB7.</title>
        <authorList>
            <person name="Chen W.-M."/>
        </authorList>
    </citation>
    <scope>NUCLEOTIDE SEQUENCE [LARGE SCALE GENOMIC DNA]</scope>
    <source>
        <strain evidence="7 8">KMB7</strain>
    </source>
</reference>
<feature type="transmembrane region" description="Helical" evidence="5">
    <location>
        <begin position="212"/>
        <end position="231"/>
    </location>
</feature>
<gene>
    <name evidence="7" type="ORF">EYS42_11740</name>
</gene>
<sequence>MSPVLAVSTGLLMAMLIVWWPWAGVAAPVVLCALLLVCRHPLWMLPVWFISLGIPVQKSLAGLPLTLSDALLVGWWMLLPFLKWPGSERAQPSRWRLPDITRAMLPFLVAAALSQWGSINPSASFKQLLRLVEWFVLLPWVLTSLRWDLQTRRFAALVLMVAPCAFALDGVVEYITHGRSVSGMLGIGVPVPEGTQTIRHTFDVSGRAGSTFGGAQGLAMFLAMSGSVAWAHCLRPTASWHRPLALLSLLVSAAGLAVSQSRGGMLGAAVMLTVIALSCHAGLRRGSRWGLLLVALAAWLGLSLWPQWDGSVEGLVPGRPEAVLDRLIIWGKALQVASESPWFGVGLSNFRDAFYGQEPWLHVPLGYASTHAHNTYLEILADTGGVGLACYLLFLFWMGRGLWLRWQARGDTFTLAALGALGAYLVFATVDMLLLQNMHMLLVTLLTLGLNQEDGRRLGMGRESKHHRVPGSVYTTGGRWA</sequence>
<dbReference type="InterPro" id="IPR007016">
    <property type="entry name" value="O-antigen_ligase-rel_domated"/>
</dbReference>
<dbReference type="Proteomes" id="UP000292120">
    <property type="component" value="Unassembled WGS sequence"/>
</dbReference>
<evidence type="ECO:0000256" key="5">
    <source>
        <dbReference type="SAM" id="Phobius"/>
    </source>
</evidence>
<feature type="transmembrane region" description="Helical" evidence="5">
    <location>
        <begin position="379"/>
        <end position="398"/>
    </location>
</feature>
<evidence type="ECO:0000259" key="6">
    <source>
        <dbReference type="Pfam" id="PF04932"/>
    </source>
</evidence>
<keyword evidence="2 5" id="KW-0812">Transmembrane</keyword>
<dbReference type="GO" id="GO:0016020">
    <property type="term" value="C:membrane"/>
    <property type="evidence" value="ECO:0007669"/>
    <property type="project" value="UniProtKB-SubCell"/>
</dbReference>
<organism evidence="7 8">
    <name type="scientific">Aquabacterium lacunae</name>
    <dbReference type="NCBI Taxonomy" id="2528630"/>
    <lineage>
        <taxon>Bacteria</taxon>
        <taxon>Pseudomonadati</taxon>
        <taxon>Pseudomonadota</taxon>
        <taxon>Betaproteobacteria</taxon>
        <taxon>Burkholderiales</taxon>
        <taxon>Aquabacterium</taxon>
    </lineage>
</organism>
<keyword evidence="8" id="KW-1185">Reference proteome</keyword>
<dbReference type="Pfam" id="PF04932">
    <property type="entry name" value="Wzy_C"/>
    <property type="match status" value="1"/>
</dbReference>
<dbReference type="GO" id="GO:0016874">
    <property type="term" value="F:ligase activity"/>
    <property type="evidence" value="ECO:0007669"/>
    <property type="project" value="UniProtKB-KW"/>
</dbReference>
<dbReference type="PANTHER" id="PTHR37422">
    <property type="entry name" value="TEICHURONIC ACID BIOSYNTHESIS PROTEIN TUAE"/>
    <property type="match status" value="1"/>
</dbReference>
<feature type="transmembrane region" description="Helical" evidence="5">
    <location>
        <begin position="12"/>
        <end position="37"/>
    </location>
</feature>
<evidence type="ECO:0000256" key="4">
    <source>
        <dbReference type="ARBA" id="ARBA00023136"/>
    </source>
</evidence>
<dbReference type="EMBL" id="SIXI01000004">
    <property type="protein sequence ID" value="TBO30356.1"/>
    <property type="molecule type" value="Genomic_DNA"/>
</dbReference>
<feature type="domain" description="O-antigen ligase-related" evidence="6">
    <location>
        <begin position="248"/>
        <end position="392"/>
    </location>
</feature>
<evidence type="ECO:0000313" key="7">
    <source>
        <dbReference type="EMBL" id="TBO30356.1"/>
    </source>
</evidence>
<accession>A0A4Q9GY56</accession>
<evidence type="ECO:0000313" key="8">
    <source>
        <dbReference type="Proteomes" id="UP000292120"/>
    </source>
</evidence>
<dbReference type="RefSeq" id="WP_130968347.1">
    <property type="nucleotide sequence ID" value="NZ_SIXI01000004.1"/>
</dbReference>
<feature type="transmembrane region" description="Helical" evidence="5">
    <location>
        <begin position="290"/>
        <end position="308"/>
    </location>
</feature>
<proteinExistence type="predicted"/>
<keyword evidence="7" id="KW-0436">Ligase</keyword>
<comment type="caution">
    <text evidence="7">The sequence shown here is derived from an EMBL/GenBank/DDBJ whole genome shotgun (WGS) entry which is preliminary data.</text>
</comment>
<name>A0A4Q9GY56_9BURK</name>
<evidence type="ECO:0000256" key="1">
    <source>
        <dbReference type="ARBA" id="ARBA00004141"/>
    </source>
</evidence>
<feature type="transmembrane region" description="Helical" evidence="5">
    <location>
        <begin position="265"/>
        <end position="283"/>
    </location>
</feature>
<feature type="transmembrane region" description="Helical" evidence="5">
    <location>
        <begin position="410"/>
        <end position="427"/>
    </location>
</feature>
<evidence type="ECO:0000256" key="2">
    <source>
        <dbReference type="ARBA" id="ARBA00022692"/>
    </source>
</evidence>
<comment type="subcellular location">
    <subcellularLocation>
        <location evidence="1">Membrane</location>
        <topology evidence="1">Multi-pass membrane protein</topology>
    </subcellularLocation>
</comment>
<evidence type="ECO:0000256" key="3">
    <source>
        <dbReference type="ARBA" id="ARBA00022989"/>
    </source>
</evidence>
<dbReference type="OrthoDB" id="115889at2"/>
<dbReference type="InterPro" id="IPR051533">
    <property type="entry name" value="WaaL-like"/>
</dbReference>
<feature type="transmembrane region" description="Helical" evidence="5">
    <location>
        <begin position="154"/>
        <end position="175"/>
    </location>
</feature>
<protein>
    <submittedName>
        <fullName evidence="7">O-antigen ligase domain-containing protein</fullName>
    </submittedName>
</protein>
<keyword evidence="3 5" id="KW-1133">Transmembrane helix</keyword>
<dbReference type="PANTHER" id="PTHR37422:SF13">
    <property type="entry name" value="LIPOPOLYSACCHARIDE BIOSYNTHESIS PROTEIN PA4999-RELATED"/>
    <property type="match status" value="1"/>
</dbReference>
<keyword evidence="4 5" id="KW-0472">Membrane</keyword>
<dbReference type="AlphaFoldDB" id="A0A4Q9GY56"/>